<gene>
    <name evidence="2" type="ORF">NCTC11978_02168</name>
</gene>
<keyword evidence="1" id="KW-0175">Coiled coil</keyword>
<proteinExistence type="predicted"/>
<accession>A0A378IUR8</accession>
<feature type="coiled-coil region" evidence="1">
    <location>
        <begin position="134"/>
        <end position="168"/>
    </location>
</feature>
<organism evidence="2 3">
    <name type="scientific">Legionella feeleii</name>
    <dbReference type="NCBI Taxonomy" id="453"/>
    <lineage>
        <taxon>Bacteria</taxon>
        <taxon>Pseudomonadati</taxon>
        <taxon>Pseudomonadota</taxon>
        <taxon>Gammaproteobacteria</taxon>
        <taxon>Legionellales</taxon>
        <taxon>Legionellaceae</taxon>
        <taxon>Legionella</taxon>
    </lineage>
</organism>
<evidence type="ECO:0000313" key="3">
    <source>
        <dbReference type="Proteomes" id="UP000254033"/>
    </source>
</evidence>
<protein>
    <submittedName>
        <fullName evidence="2">Uncharacterized protein</fullName>
    </submittedName>
</protein>
<dbReference type="EMBL" id="UGNY01000001">
    <property type="protein sequence ID" value="STX38978.1"/>
    <property type="molecule type" value="Genomic_DNA"/>
</dbReference>
<evidence type="ECO:0000256" key="1">
    <source>
        <dbReference type="SAM" id="Coils"/>
    </source>
</evidence>
<dbReference type="RefSeq" id="WP_115175595.1">
    <property type="nucleotide sequence ID" value="NZ_UGNY01000001.1"/>
</dbReference>
<evidence type="ECO:0000313" key="2">
    <source>
        <dbReference type="EMBL" id="STX38978.1"/>
    </source>
</evidence>
<reference evidence="2 3" key="1">
    <citation type="submission" date="2018-06" db="EMBL/GenBank/DDBJ databases">
        <authorList>
            <consortium name="Pathogen Informatics"/>
            <person name="Doyle S."/>
        </authorList>
    </citation>
    <scope>NUCLEOTIDE SEQUENCE [LARGE SCALE GENOMIC DNA]</scope>
    <source>
        <strain evidence="2 3">NCTC11978</strain>
    </source>
</reference>
<dbReference type="AlphaFoldDB" id="A0A378IUR8"/>
<sequence>MPRIIDRLEDFGKELIDFISDSSEEGNKRLQEVFKKASKEYNQYQDSYLWSWLYYYTRQRTAAFEKTISALATVVDPIIQLQEFRKFVSEGEWKSTSANIDLYIFLIRSIEGYEPEEDHVLRTVIIPRLNQLICKDIDNLIKAHEKAMQEAEIRKKELEAMLAGKRKEMENVVLFDNENTAKEHAGEYPEKQVFSLIRLSPEAEKSDWQLTWHDSTGKANRLEIYGELKQLLQESKVLPEENSSRQFKIKSACTKLVEELLARTPVLLNPSVALLKDLTSTYVLSTKPMQIVWYDSLGNRQPLNLHKYPQLEAWLGPKTEVTEKDLSRLKMHLRHIVVRREVDEDKQSNVFELLRKKHGETLIATDSIAAVPPYKLTAGTYLLIREPDAKTGAWVLYQRQKGGINQRINTDNWETFHEILAQNKDFSAAELSLVEKNKLRECIKKADKILVKNKSLCIAVNHFSAGNATTYEPGTFIVTKQKEQWQLFYIDTLQKAIAVDLAQCSQVESLFAQWPGLPEALEATQLSELSKVLAHFKPAARLKPDDFSELKRCLAVGKQRQEKEPAEESTSTKQTVACPEVPEVQSKALCLAVNQFSPANAAAYKPGSFIVTKLEDQWQLFYIDTLQKAIPVDLEQCKQVKPLFAQWLVIPQSLEEDQLAALSGLLGHYRPAARLPSQDLSAVEKFLFGRQQVQTNPQLTMVEPPTIPGKLQQVNQPRLFNNTAKISSERDGVDSPVFTV</sequence>
<dbReference type="Proteomes" id="UP000254033">
    <property type="component" value="Unassembled WGS sequence"/>
</dbReference>
<name>A0A378IUR8_9GAMM</name>